<gene>
    <name evidence="1" type="ORF">C8J24_3391</name>
</gene>
<sequence>MVDEAQIRVRLDEIRTEHRDLDSAIAALWSLTVPDQLQIARLKKRKLRLRDEIAAFEDQLIPDIIA</sequence>
<name>A0A2T4YLI3_9SPHN</name>
<reference evidence="1 2" key="1">
    <citation type="submission" date="2018-04" db="EMBL/GenBank/DDBJ databases">
        <title>Genomic Encyclopedia of Type Strains, Phase III (KMG-III): the genomes of soil and plant-associated and newly described type strains.</title>
        <authorList>
            <person name="Whitman W."/>
        </authorList>
    </citation>
    <scope>NUCLEOTIDE SEQUENCE [LARGE SCALE GENOMIC DNA]</scope>
    <source>
        <strain evidence="1 2">NW12</strain>
    </source>
</reference>
<dbReference type="Proteomes" id="UP000240996">
    <property type="component" value="Unassembled WGS sequence"/>
</dbReference>
<accession>A0A2T4YLI3</accession>
<dbReference type="InterPro" id="IPR007420">
    <property type="entry name" value="DUF465"/>
</dbReference>
<evidence type="ECO:0008006" key="3">
    <source>
        <dbReference type="Google" id="ProtNLM"/>
    </source>
</evidence>
<organism evidence="1 2">
    <name type="scientific">Sphingomonas aerolata</name>
    <dbReference type="NCBI Taxonomy" id="185951"/>
    <lineage>
        <taxon>Bacteria</taxon>
        <taxon>Pseudomonadati</taxon>
        <taxon>Pseudomonadota</taxon>
        <taxon>Alphaproteobacteria</taxon>
        <taxon>Sphingomonadales</taxon>
        <taxon>Sphingomonadaceae</taxon>
        <taxon>Sphingomonas</taxon>
    </lineage>
</organism>
<dbReference type="Gene3D" id="6.10.280.50">
    <property type="match status" value="1"/>
</dbReference>
<evidence type="ECO:0000313" key="1">
    <source>
        <dbReference type="EMBL" id="PTM44118.1"/>
    </source>
</evidence>
<proteinExistence type="predicted"/>
<dbReference type="AlphaFoldDB" id="A0A2T4YLI3"/>
<protein>
    <recommendedName>
        <fullName evidence="3">DUF465 domain-containing protein</fullName>
    </recommendedName>
</protein>
<dbReference type="EMBL" id="PZZN01000004">
    <property type="protein sequence ID" value="PTM44118.1"/>
    <property type="molecule type" value="Genomic_DNA"/>
</dbReference>
<evidence type="ECO:0000313" key="2">
    <source>
        <dbReference type="Proteomes" id="UP000240996"/>
    </source>
</evidence>
<dbReference type="InterPro" id="IPR038444">
    <property type="entry name" value="DUF465_sf"/>
</dbReference>
<dbReference type="Pfam" id="PF04325">
    <property type="entry name" value="DUF465"/>
    <property type="match status" value="1"/>
</dbReference>
<comment type="caution">
    <text evidence="1">The sequence shown here is derived from an EMBL/GenBank/DDBJ whole genome shotgun (WGS) entry which is preliminary data.</text>
</comment>
<keyword evidence="2" id="KW-1185">Reference proteome</keyword>